<proteinExistence type="predicted"/>
<sequence length="351" mass="40396">MEDTIVYLLENACNSIKYRLKSEVLNNITHDEKIELQKQILSEKNVKEIISVQKADGWIGNGFHGSNAHAPGMLNQEGGLKYLIEKGIQKDNPIIERAISSFSNRDITDLCYRTKGKLVDEYVYPCIGHRLYITTIIAHAGYEDKVDISNNIKLAFDSFISVLNIDSIDDLLTVYKGKLCFRDGIKWPCIYHLRTLAYTKSWRTHRNIQKLADSINKLIEILPLVDNDIYTKYKSQLVAPSEAFINQPFIPSFNNNDVSQKWFERMELLAKCGVFPYVDKLQSELTLMKAEALMSNGILKLSVNPKNLSSFKVWGPYGGLALEENWRIKNRQWNDLTFRMVLISHYSEIMK</sequence>
<name>A0ACB5RAZ9_9CLOT</name>
<keyword evidence="2" id="KW-1185">Reference proteome</keyword>
<evidence type="ECO:0000313" key="2">
    <source>
        <dbReference type="Proteomes" id="UP001058074"/>
    </source>
</evidence>
<dbReference type="Proteomes" id="UP001058074">
    <property type="component" value="Unassembled WGS sequence"/>
</dbReference>
<organism evidence="1 2">
    <name type="scientific">Inconstantimicrobium mannanitabidum</name>
    <dbReference type="NCBI Taxonomy" id="1604901"/>
    <lineage>
        <taxon>Bacteria</taxon>
        <taxon>Bacillati</taxon>
        <taxon>Bacillota</taxon>
        <taxon>Clostridia</taxon>
        <taxon>Eubacteriales</taxon>
        <taxon>Clostridiaceae</taxon>
        <taxon>Inconstantimicrobium</taxon>
    </lineage>
</organism>
<accession>A0ACB5RAZ9</accession>
<gene>
    <name evidence="1" type="ORF">rsdtw13_16260</name>
</gene>
<dbReference type="EMBL" id="BROD01000001">
    <property type="protein sequence ID" value="GKX66368.1"/>
    <property type="molecule type" value="Genomic_DNA"/>
</dbReference>
<protein>
    <submittedName>
        <fullName evidence="1">Uncharacterized protein</fullName>
    </submittedName>
</protein>
<comment type="caution">
    <text evidence="1">The sequence shown here is derived from an EMBL/GenBank/DDBJ whole genome shotgun (WGS) entry which is preliminary data.</text>
</comment>
<reference evidence="1" key="1">
    <citation type="journal article" date="2025" name="Int. J. Syst. Evol. Microbiol.">
        <title>Inconstantimicrobium mannanitabidum sp. nov., a novel member of the family Clostridiaceae isolated from anoxic soil under the treatment of reductive soil disinfestation.</title>
        <authorList>
            <person name="Ueki A."/>
            <person name="Tonouchi A."/>
            <person name="Honma S."/>
            <person name="Kaku N."/>
            <person name="Ueki K."/>
        </authorList>
    </citation>
    <scope>NUCLEOTIDE SEQUENCE</scope>
    <source>
        <strain evidence="1">TW13</strain>
    </source>
</reference>
<evidence type="ECO:0000313" key="1">
    <source>
        <dbReference type="EMBL" id="GKX66368.1"/>
    </source>
</evidence>